<dbReference type="InterPro" id="IPR012583">
    <property type="entry name" value="RIX1_N"/>
</dbReference>
<comment type="similarity">
    <text evidence="2">Belongs to the RIX1/PELP1 family.</text>
</comment>
<feature type="domain" description="Pre-rRNA-processing protein RIX1 N-terminal" evidence="6">
    <location>
        <begin position="7"/>
        <end position="213"/>
    </location>
</feature>
<feature type="compositionally biased region" description="Basic and acidic residues" evidence="5">
    <location>
        <begin position="602"/>
        <end position="613"/>
    </location>
</feature>
<feature type="region of interest" description="Disordered" evidence="5">
    <location>
        <begin position="719"/>
        <end position="776"/>
    </location>
</feature>
<dbReference type="InterPro" id="IPR011989">
    <property type="entry name" value="ARM-like"/>
</dbReference>
<accession>W9WW13</accession>
<keyword evidence="4" id="KW-0539">Nucleus</keyword>
<dbReference type="Gene3D" id="1.25.10.10">
    <property type="entry name" value="Leucine-rich Repeat Variant"/>
    <property type="match status" value="1"/>
</dbReference>
<dbReference type="AlphaFoldDB" id="W9WW13"/>
<dbReference type="EMBL" id="AMGX01000006">
    <property type="protein sequence ID" value="EXJ72367.1"/>
    <property type="molecule type" value="Genomic_DNA"/>
</dbReference>
<reference evidence="7 8" key="1">
    <citation type="submission" date="2013-03" db="EMBL/GenBank/DDBJ databases">
        <title>The Genome Sequence of Cladophialophora psammophila CBS 110553.</title>
        <authorList>
            <consortium name="The Broad Institute Genomics Platform"/>
            <person name="Cuomo C."/>
            <person name="de Hoog S."/>
            <person name="Gorbushina A."/>
            <person name="Walker B."/>
            <person name="Young S.K."/>
            <person name="Zeng Q."/>
            <person name="Gargeya S."/>
            <person name="Fitzgerald M."/>
            <person name="Haas B."/>
            <person name="Abouelleil A."/>
            <person name="Allen A.W."/>
            <person name="Alvarado L."/>
            <person name="Arachchi H.M."/>
            <person name="Berlin A.M."/>
            <person name="Chapman S.B."/>
            <person name="Gainer-Dewar J."/>
            <person name="Goldberg J."/>
            <person name="Griggs A."/>
            <person name="Gujja S."/>
            <person name="Hansen M."/>
            <person name="Howarth C."/>
            <person name="Imamovic A."/>
            <person name="Ireland A."/>
            <person name="Larimer J."/>
            <person name="McCowan C."/>
            <person name="Murphy C."/>
            <person name="Pearson M."/>
            <person name="Poon T.W."/>
            <person name="Priest M."/>
            <person name="Roberts A."/>
            <person name="Saif S."/>
            <person name="Shea T."/>
            <person name="Sisk P."/>
            <person name="Sykes S."/>
            <person name="Wortman J."/>
            <person name="Nusbaum C."/>
            <person name="Birren B."/>
        </authorList>
    </citation>
    <scope>NUCLEOTIDE SEQUENCE [LARGE SCALE GENOMIC DNA]</scope>
    <source>
        <strain evidence="7 8">CBS 110553</strain>
    </source>
</reference>
<comment type="subcellular location">
    <subcellularLocation>
        <location evidence="1">Nucleus</location>
    </subcellularLocation>
</comment>
<protein>
    <recommendedName>
        <fullName evidence="3">Pre-rRNA-processing protein RIX1</fullName>
    </recommendedName>
</protein>
<evidence type="ECO:0000256" key="1">
    <source>
        <dbReference type="ARBA" id="ARBA00004123"/>
    </source>
</evidence>
<dbReference type="GeneID" id="19189592"/>
<name>W9WW13_9EURO</name>
<proteinExistence type="inferred from homology"/>
<evidence type="ECO:0000256" key="4">
    <source>
        <dbReference type="ARBA" id="ARBA00023242"/>
    </source>
</evidence>
<dbReference type="PANTHER" id="PTHR34105:SF1">
    <property type="entry name" value="PROLINE-, GLUTAMIC ACID- AND LEUCINE-RICH PROTEIN 1"/>
    <property type="match status" value="1"/>
</dbReference>
<evidence type="ECO:0000259" key="6">
    <source>
        <dbReference type="Pfam" id="PF08167"/>
    </source>
</evidence>
<dbReference type="GO" id="GO:0005634">
    <property type="term" value="C:nucleus"/>
    <property type="evidence" value="ECO:0007669"/>
    <property type="project" value="UniProtKB-SubCell"/>
</dbReference>
<dbReference type="eggNOG" id="ENOG502QSEW">
    <property type="taxonomic scope" value="Eukaryota"/>
</dbReference>
<dbReference type="OrthoDB" id="20900at2759"/>
<evidence type="ECO:0000313" key="8">
    <source>
        <dbReference type="Proteomes" id="UP000019471"/>
    </source>
</evidence>
<evidence type="ECO:0000256" key="2">
    <source>
        <dbReference type="ARBA" id="ARBA00010511"/>
    </source>
</evidence>
<evidence type="ECO:0000313" key="7">
    <source>
        <dbReference type="EMBL" id="EXJ72367.1"/>
    </source>
</evidence>
<evidence type="ECO:0000256" key="3">
    <source>
        <dbReference type="ARBA" id="ARBA00021502"/>
    </source>
</evidence>
<dbReference type="Pfam" id="PF08167">
    <property type="entry name" value="RIX1"/>
    <property type="match status" value="1"/>
</dbReference>
<dbReference type="STRING" id="1182543.W9WW13"/>
<feature type="compositionally biased region" description="Acidic residues" evidence="5">
    <location>
        <begin position="755"/>
        <end position="776"/>
    </location>
</feature>
<keyword evidence="8" id="KW-1185">Reference proteome</keyword>
<dbReference type="RefSeq" id="XP_007743665.1">
    <property type="nucleotide sequence ID" value="XM_007745475.1"/>
</dbReference>
<feature type="region of interest" description="Disordered" evidence="5">
    <location>
        <begin position="592"/>
        <end position="637"/>
    </location>
</feature>
<dbReference type="InterPro" id="IPR016024">
    <property type="entry name" value="ARM-type_fold"/>
</dbReference>
<dbReference type="SUPFAM" id="SSF48371">
    <property type="entry name" value="ARM repeat"/>
    <property type="match status" value="1"/>
</dbReference>
<dbReference type="Proteomes" id="UP000019471">
    <property type="component" value="Unassembled WGS sequence"/>
</dbReference>
<gene>
    <name evidence="7" type="ORF">A1O5_04871</name>
</gene>
<evidence type="ECO:0000256" key="5">
    <source>
        <dbReference type="SAM" id="MobiDB-lite"/>
    </source>
</evidence>
<dbReference type="PANTHER" id="PTHR34105">
    <property type="entry name" value="PROLINE-, GLUTAMIC ACID- AND LEUCINE-RICH PROTEIN 1"/>
    <property type="match status" value="1"/>
</dbReference>
<dbReference type="HOGENOM" id="CLU_016392_1_0_1"/>
<dbReference type="GO" id="GO:0006364">
    <property type="term" value="P:rRNA processing"/>
    <property type="evidence" value="ECO:0007669"/>
    <property type="project" value="TreeGrafter"/>
</dbReference>
<organism evidence="7 8">
    <name type="scientific">Cladophialophora psammophila CBS 110553</name>
    <dbReference type="NCBI Taxonomy" id="1182543"/>
    <lineage>
        <taxon>Eukaryota</taxon>
        <taxon>Fungi</taxon>
        <taxon>Dikarya</taxon>
        <taxon>Ascomycota</taxon>
        <taxon>Pezizomycotina</taxon>
        <taxon>Eurotiomycetes</taxon>
        <taxon>Chaetothyriomycetidae</taxon>
        <taxon>Chaetothyriales</taxon>
        <taxon>Herpotrichiellaceae</taxon>
        <taxon>Cladophialophora</taxon>
    </lineage>
</organism>
<sequence>MQNDGALRAIATRLSLTPVEDLPRICGFLATALAQCPVELLSSDSKGSSSSVTAHKLKTRISSLLQDKSTAGRLTAAVLIKAIVDNGGLKVLTNWEGWTRGLLSCLGKAEPFEVKRVYLVTVTRILVLSQNQPVLLREVTTPLLPAFITTCLSLLKPVKPLVAEGRPTDVVHPLLESVLQCWIQLLPQHATIFRPFLTRIKLICLSLLEDCRSSTTTTERAIRLLCLLLSCAPKNTTAQEWTQTISDLIGSAHQTADRLFRAVLEEYESNDVTRQKAVGKHDFSKEPKTSSADQVGLGPWNGMHDGSTRLAMLIDWLASLVSTATSQAVTVPLGSIVDLTARILAMTVPGSRSSVPDTVKYNKEASREEKDNLWINLPRLHVSCLRLLQKMCETYEQSLLPANGTLVNHILESFVAMSADGRVRRDVYAIFSCLLSSMNTANLVLRGTTFSTLLEQCCNDLQRGIPELDDRSKMNPTKDGFLSAKSTLSVGGGPPLPERQPEVFQAAWRLLPEIVLHCPTSMISRQARIEADRLSVLLGHHDAMLASVMRPMLSKDGKIRTASLLPFLARSAADTLAIEALLRPRMPVTQVTETSTQASRDAQAHVDDQKEVNMSDGDGDILSIPQGPAEAVETSSERRITDIVGQQDGGEAMQTLTARKRKLEGVQDSDFQMQTSICEDSEVLSSRLSKVPRLEDDAVEETVLEADRLIDTSMAKPVATTTSGLEELPSSTGAASTGIVTKMVSPGAVGHNDSDTSDFEIPEIDPGLDTDEEDLE</sequence>
<feature type="compositionally biased region" description="Polar residues" evidence="5">
    <location>
        <begin position="719"/>
        <end position="739"/>
    </location>
</feature>
<comment type="caution">
    <text evidence="7">The sequence shown here is derived from an EMBL/GenBank/DDBJ whole genome shotgun (WGS) entry which is preliminary data.</text>
</comment>